<dbReference type="Gene3D" id="1.10.10.60">
    <property type="entry name" value="Homeodomain-like"/>
    <property type="match status" value="2"/>
</dbReference>
<evidence type="ECO:0000313" key="5">
    <source>
        <dbReference type="EMBL" id="AVX03727.1"/>
    </source>
</evidence>
<dbReference type="PRINTS" id="PR00032">
    <property type="entry name" value="HTHARAC"/>
</dbReference>
<dbReference type="InterPro" id="IPR010499">
    <property type="entry name" value="AraC_E-bd"/>
</dbReference>
<dbReference type="PROSITE" id="PS00041">
    <property type="entry name" value="HTH_ARAC_FAMILY_1"/>
    <property type="match status" value="1"/>
</dbReference>
<dbReference type="PROSITE" id="PS01124">
    <property type="entry name" value="HTH_ARAC_FAMILY_2"/>
    <property type="match status" value="1"/>
</dbReference>
<evidence type="ECO:0000259" key="4">
    <source>
        <dbReference type="PROSITE" id="PS01124"/>
    </source>
</evidence>
<feature type="domain" description="HTH araC/xylS-type" evidence="4">
    <location>
        <begin position="15"/>
        <end position="113"/>
    </location>
</feature>
<dbReference type="InterPro" id="IPR018062">
    <property type="entry name" value="HTH_AraC-typ_CS"/>
</dbReference>
<keyword evidence="6" id="KW-1185">Reference proteome</keyword>
<dbReference type="SUPFAM" id="SSF55136">
    <property type="entry name" value="Probable bacterial effector-binding domain"/>
    <property type="match status" value="1"/>
</dbReference>
<dbReference type="KEGG" id="mmyr:MXMO3_01196"/>
<dbReference type="SUPFAM" id="SSF46689">
    <property type="entry name" value="Homeodomain-like"/>
    <property type="match status" value="2"/>
</dbReference>
<dbReference type="InterPro" id="IPR009057">
    <property type="entry name" value="Homeodomain-like_sf"/>
</dbReference>
<dbReference type="Pfam" id="PF06445">
    <property type="entry name" value="GyrI-like"/>
    <property type="match status" value="1"/>
</dbReference>
<dbReference type="PANTHER" id="PTHR40055:SF1">
    <property type="entry name" value="TRANSCRIPTIONAL REGULATOR YGIV-RELATED"/>
    <property type="match status" value="1"/>
</dbReference>
<dbReference type="InterPro" id="IPR020449">
    <property type="entry name" value="Tscrpt_reg_AraC-type_HTH"/>
</dbReference>
<organism evidence="5 6">
    <name type="scientific">Maritalea myrionectae</name>
    <dbReference type="NCBI Taxonomy" id="454601"/>
    <lineage>
        <taxon>Bacteria</taxon>
        <taxon>Pseudomonadati</taxon>
        <taxon>Pseudomonadota</taxon>
        <taxon>Alphaproteobacteria</taxon>
        <taxon>Hyphomicrobiales</taxon>
        <taxon>Devosiaceae</taxon>
        <taxon>Maritalea</taxon>
    </lineage>
</organism>
<dbReference type="STRING" id="1122213.GCA_000423365_01600"/>
<evidence type="ECO:0000313" key="6">
    <source>
        <dbReference type="Proteomes" id="UP000258927"/>
    </source>
</evidence>
<protein>
    <submittedName>
        <fullName evidence="5">Putative HTH-type transcriptional regulator YbfP</fullName>
    </submittedName>
</protein>
<gene>
    <name evidence="5" type="ORF">MXMO3_01196</name>
</gene>
<proteinExistence type="predicted"/>
<dbReference type="SMART" id="SM00871">
    <property type="entry name" value="AraC_E_bind"/>
    <property type="match status" value="1"/>
</dbReference>
<dbReference type="EMBL" id="CP021330">
    <property type="protein sequence ID" value="AVX03727.1"/>
    <property type="molecule type" value="Genomic_DNA"/>
</dbReference>
<reference evidence="5 6" key="1">
    <citation type="submission" date="2017-05" db="EMBL/GenBank/DDBJ databases">
        <title>Genome Analysis of Maritalea myrionectae HL2708#5.</title>
        <authorList>
            <consortium name="Cotde Inc.-PKNU"/>
            <person name="Jang D."/>
            <person name="Oh H.-M."/>
        </authorList>
    </citation>
    <scope>NUCLEOTIDE SEQUENCE [LARGE SCALE GENOMIC DNA]</scope>
    <source>
        <strain evidence="5 6">HL2708#5</strain>
    </source>
</reference>
<dbReference type="InterPro" id="IPR018060">
    <property type="entry name" value="HTH_AraC"/>
</dbReference>
<accession>A0A2R4MCH2</accession>
<keyword evidence="3" id="KW-0804">Transcription</keyword>
<dbReference type="GO" id="GO:0043565">
    <property type="term" value="F:sequence-specific DNA binding"/>
    <property type="evidence" value="ECO:0007669"/>
    <property type="project" value="InterPro"/>
</dbReference>
<dbReference type="InterPro" id="IPR029442">
    <property type="entry name" value="GyrI-like"/>
</dbReference>
<dbReference type="Pfam" id="PF12833">
    <property type="entry name" value="HTH_18"/>
    <property type="match status" value="1"/>
</dbReference>
<dbReference type="InterPro" id="IPR011256">
    <property type="entry name" value="Reg_factor_effector_dom_sf"/>
</dbReference>
<dbReference type="PANTHER" id="PTHR40055">
    <property type="entry name" value="TRANSCRIPTIONAL REGULATOR YGIV-RELATED"/>
    <property type="match status" value="1"/>
</dbReference>
<evidence type="ECO:0000256" key="3">
    <source>
        <dbReference type="ARBA" id="ARBA00023163"/>
    </source>
</evidence>
<dbReference type="InterPro" id="IPR050908">
    <property type="entry name" value="SmbC-like"/>
</dbReference>
<dbReference type="Proteomes" id="UP000258927">
    <property type="component" value="Chromosome"/>
</dbReference>
<dbReference type="Gene3D" id="3.20.80.10">
    <property type="entry name" value="Regulatory factor, effector binding domain"/>
    <property type="match status" value="1"/>
</dbReference>
<dbReference type="GO" id="GO:0003700">
    <property type="term" value="F:DNA-binding transcription factor activity"/>
    <property type="evidence" value="ECO:0007669"/>
    <property type="project" value="InterPro"/>
</dbReference>
<evidence type="ECO:0000256" key="2">
    <source>
        <dbReference type="ARBA" id="ARBA00023125"/>
    </source>
</evidence>
<keyword evidence="2" id="KW-0238">DNA-binding</keyword>
<dbReference type="AlphaFoldDB" id="A0A2R4MCH2"/>
<evidence type="ECO:0000256" key="1">
    <source>
        <dbReference type="ARBA" id="ARBA00023015"/>
    </source>
</evidence>
<sequence length="285" mass="32271">MQMSQQQLSYRKRIDRVVNYIYDHLDEPIDLQLLADVACMSPYHWHRVYRAIQGETIAATVKRLRLHRAAGQLAHSKISIEEIAERSGYSSLAAFSRAFTQIYGQPPAQFRRAGAHVKLQEAIAQGEGHLYPVEIKTIEAQTLIGLPHQGDYMDIGRVFEPVFGWLGQAGLLPQMRHAMAIYYHDPDSVPEPDLQSFAGAVMEGDVEMPEHFQTRVVKGGRYAVLRYRGAYAEMADAYRWLFGTWLTTNGYELGDAPCVEAYRNNPREVSPADLLTDIYLPLAEV</sequence>
<name>A0A2R4MCH2_9HYPH</name>
<dbReference type="SMART" id="SM00342">
    <property type="entry name" value="HTH_ARAC"/>
    <property type="match status" value="1"/>
</dbReference>
<keyword evidence="1" id="KW-0805">Transcription regulation</keyword>